<organism evidence="2 3">
    <name type="scientific">candidate division KSB3 bacterium</name>
    <dbReference type="NCBI Taxonomy" id="2044937"/>
    <lineage>
        <taxon>Bacteria</taxon>
        <taxon>candidate division KSB3</taxon>
    </lineage>
</organism>
<dbReference type="CDD" id="cd10787">
    <property type="entry name" value="LamB_YcsF_like"/>
    <property type="match status" value="1"/>
</dbReference>
<dbReference type="InterPro" id="IPR011330">
    <property type="entry name" value="Glyco_hydro/deAcase_b/a-brl"/>
</dbReference>
<name>A0A9D5JZY2_9BACT</name>
<dbReference type="Proteomes" id="UP000649604">
    <property type="component" value="Unassembled WGS sequence"/>
</dbReference>
<protein>
    <recommendedName>
        <fullName evidence="1">5-oxoprolinase subunit A</fullName>
        <shortName evidence="1">5-OPase subunit A</shortName>
        <ecNumber evidence="1">3.5.2.9</ecNumber>
    </recommendedName>
    <alternativeName>
        <fullName evidence="1">5-oxoprolinase (ATP-hydrolyzing) subunit A</fullName>
    </alternativeName>
</protein>
<dbReference type="EC" id="3.5.2.9" evidence="1"/>
<comment type="subunit">
    <text evidence="1">Forms a complex composed of PxpA, PxpB and PxpC.</text>
</comment>
<evidence type="ECO:0000313" key="3">
    <source>
        <dbReference type="Proteomes" id="UP000649604"/>
    </source>
</evidence>
<dbReference type="GO" id="GO:0017168">
    <property type="term" value="F:5-oxoprolinase (ATP-hydrolyzing) activity"/>
    <property type="evidence" value="ECO:0007669"/>
    <property type="project" value="UniProtKB-UniRule"/>
</dbReference>
<dbReference type="Gene3D" id="3.20.20.370">
    <property type="entry name" value="Glycoside hydrolase/deacetylase"/>
    <property type="match status" value="1"/>
</dbReference>
<keyword evidence="1 2" id="KW-0378">Hydrolase</keyword>
<dbReference type="NCBIfam" id="NF003814">
    <property type="entry name" value="PRK05406.1-3"/>
    <property type="match status" value="1"/>
</dbReference>
<dbReference type="HAMAP" id="MF_00691">
    <property type="entry name" value="PxpA"/>
    <property type="match status" value="1"/>
</dbReference>
<evidence type="ECO:0000313" key="2">
    <source>
        <dbReference type="EMBL" id="MBD3327392.1"/>
    </source>
</evidence>
<sequence>MKIDLNCDMGESFGRYTLGLDTEVMPLISSANIACGFHAGDPMVMRKTVELAVQHGVAIGAHPGYPDLGGFGRRKMELRPAELHDIILYQVGALQGFARMYGTTIQHVKPHGALYNMAADDEPLANALVEALLHLHDQLILFGLAGSRLLHIASQAGVKVAHEVFADRAYHADGSLVSRQQPGAVITDSSAVTDRVLQIVTEHTVTAITGQDIPIEADTICVHGDTVGALEHIARMTTFLRAEGIQIVPVGTFVEPVFI</sequence>
<comment type="function">
    <text evidence="1">Catalyzes the cleavage of 5-oxoproline to form L-glutamate coupled to the hydrolysis of ATP to ADP and inorganic phosphate.</text>
</comment>
<evidence type="ECO:0000256" key="1">
    <source>
        <dbReference type="HAMAP-Rule" id="MF_00691"/>
    </source>
</evidence>
<comment type="similarity">
    <text evidence="1">Belongs to the LamB/PxpA family.</text>
</comment>
<dbReference type="NCBIfam" id="NF003816">
    <property type="entry name" value="PRK05406.1-5"/>
    <property type="match status" value="1"/>
</dbReference>
<dbReference type="Pfam" id="PF03746">
    <property type="entry name" value="LamB_YcsF"/>
    <property type="match status" value="1"/>
</dbReference>
<dbReference type="GO" id="GO:0005524">
    <property type="term" value="F:ATP binding"/>
    <property type="evidence" value="ECO:0007669"/>
    <property type="project" value="UniProtKB-UniRule"/>
</dbReference>
<comment type="caution">
    <text evidence="2">The sequence shown here is derived from an EMBL/GenBank/DDBJ whole genome shotgun (WGS) entry which is preliminary data.</text>
</comment>
<keyword evidence="1" id="KW-0547">Nucleotide-binding</keyword>
<keyword evidence="1" id="KW-0067">ATP-binding</keyword>
<dbReference type="InterPro" id="IPR005501">
    <property type="entry name" value="LamB/YcsF/PxpA-like"/>
</dbReference>
<gene>
    <name evidence="1 2" type="primary">pxpA</name>
    <name evidence="2" type="ORF">GF339_22590</name>
</gene>
<dbReference type="PANTHER" id="PTHR30292">
    <property type="entry name" value="UNCHARACTERIZED PROTEIN YBGL-RELATED"/>
    <property type="match status" value="1"/>
</dbReference>
<dbReference type="SUPFAM" id="SSF88713">
    <property type="entry name" value="Glycoside hydrolase/deacetylase"/>
    <property type="match status" value="1"/>
</dbReference>
<proteinExistence type="inferred from homology"/>
<dbReference type="AlphaFoldDB" id="A0A9D5JZY2"/>
<dbReference type="EMBL" id="WJJP01000727">
    <property type="protein sequence ID" value="MBD3327392.1"/>
    <property type="molecule type" value="Genomic_DNA"/>
</dbReference>
<dbReference type="GO" id="GO:0005975">
    <property type="term" value="P:carbohydrate metabolic process"/>
    <property type="evidence" value="ECO:0007669"/>
    <property type="project" value="InterPro"/>
</dbReference>
<dbReference type="PANTHER" id="PTHR30292:SF0">
    <property type="entry name" value="5-OXOPROLINASE SUBUNIT A"/>
    <property type="match status" value="1"/>
</dbReference>
<comment type="catalytic activity">
    <reaction evidence="1">
        <text>5-oxo-L-proline + ATP + 2 H2O = L-glutamate + ADP + phosphate + H(+)</text>
        <dbReference type="Rhea" id="RHEA:10348"/>
        <dbReference type="ChEBI" id="CHEBI:15377"/>
        <dbReference type="ChEBI" id="CHEBI:15378"/>
        <dbReference type="ChEBI" id="CHEBI:29985"/>
        <dbReference type="ChEBI" id="CHEBI:30616"/>
        <dbReference type="ChEBI" id="CHEBI:43474"/>
        <dbReference type="ChEBI" id="CHEBI:58402"/>
        <dbReference type="ChEBI" id="CHEBI:456216"/>
        <dbReference type="EC" id="3.5.2.9"/>
    </reaction>
</comment>
<reference evidence="2" key="1">
    <citation type="submission" date="2019-11" db="EMBL/GenBank/DDBJ databases">
        <title>Microbial mats filling the niche in hypersaline microbial mats.</title>
        <authorList>
            <person name="Wong H.L."/>
            <person name="Macleod F.I."/>
            <person name="White R.A. III"/>
            <person name="Burns B.P."/>
        </authorList>
    </citation>
    <scope>NUCLEOTIDE SEQUENCE</scope>
    <source>
        <strain evidence="2">Rbin_158</strain>
    </source>
</reference>
<accession>A0A9D5JZY2</accession>